<accession>A0A7W6BGF7</accession>
<dbReference type="GO" id="GO:0016853">
    <property type="term" value="F:isomerase activity"/>
    <property type="evidence" value="ECO:0007669"/>
    <property type="project" value="UniProtKB-KW"/>
</dbReference>
<dbReference type="EMBL" id="JACIDT010000001">
    <property type="protein sequence ID" value="MBB3924392.1"/>
    <property type="molecule type" value="Genomic_DNA"/>
</dbReference>
<dbReference type="Gene3D" id="3.10.450.50">
    <property type="match status" value="1"/>
</dbReference>
<keyword evidence="3" id="KW-1185">Reference proteome</keyword>
<proteinExistence type="predicted"/>
<dbReference type="RefSeq" id="WP_188069976.1">
    <property type="nucleotide sequence ID" value="NZ_BSPS01000032.1"/>
</dbReference>
<sequence length="128" mass="14021">MSANLGNALEAMNRAYGRNDVDAYFAFFSPEATIVLPGRGRVPVSAYVERWQAVVGSGAGVERCVMLDVALKPSPSGDASIVTYILDVTYRGMGVEGEDRRRLSMSEGWFLLDGAWKLVHMDWTTLEG</sequence>
<dbReference type="InterPro" id="IPR032710">
    <property type="entry name" value="NTF2-like_dom_sf"/>
</dbReference>
<dbReference type="SUPFAM" id="SSF54427">
    <property type="entry name" value="NTF2-like"/>
    <property type="match status" value="1"/>
</dbReference>
<dbReference type="Proteomes" id="UP000571950">
    <property type="component" value="Unassembled WGS sequence"/>
</dbReference>
<keyword evidence="2" id="KW-0413">Isomerase</keyword>
<evidence type="ECO:0000313" key="3">
    <source>
        <dbReference type="Proteomes" id="UP000571950"/>
    </source>
</evidence>
<gene>
    <name evidence="2" type="ORF">GGR43_000086</name>
</gene>
<protein>
    <submittedName>
        <fullName evidence="2">Ketosteroid isomerase-like protein</fullName>
    </submittedName>
</protein>
<comment type="caution">
    <text evidence="2">The sequence shown here is derived from an EMBL/GenBank/DDBJ whole genome shotgun (WGS) entry which is preliminary data.</text>
</comment>
<reference evidence="2 3" key="1">
    <citation type="submission" date="2020-08" db="EMBL/GenBank/DDBJ databases">
        <title>Genomic Encyclopedia of Type Strains, Phase IV (KMG-IV): sequencing the most valuable type-strain genomes for metagenomic binning, comparative biology and taxonomic classification.</title>
        <authorList>
            <person name="Goeker M."/>
        </authorList>
    </citation>
    <scope>NUCLEOTIDE SEQUENCE [LARGE SCALE GENOMIC DNA]</scope>
    <source>
        <strain evidence="2 3">DSM 26189</strain>
    </source>
</reference>
<organism evidence="2 3">
    <name type="scientific">Sphingobium jiangsuense</name>
    <dbReference type="NCBI Taxonomy" id="870476"/>
    <lineage>
        <taxon>Bacteria</taxon>
        <taxon>Pseudomonadati</taxon>
        <taxon>Pseudomonadota</taxon>
        <taxon>Alphaproteobacteria</taxon>
        <taxon>Sphingomonadales</taxon>
        <taxon>Sphingomonadaceae</taxon>
        <taxon>Sphingobium</taxon>
    </lineage>
</organism>
<evidence type="ECO:0000313" key="2">
    <source>
        <dbReference type="EMBL" id="MBB3924392.1"/>
    </source>
</evidence>
<evidence type="ECO:0000259" key="1">
    <source>
        <dbReference type="Pfam" id="PF14534"/>
    </source>
</evidence>
<dbReference type="Pfam" id="PF14534">
    <property type="entry name" value="DUF4440"/>
    <property type="match status" value="1"/>
</dbReference>
<dbReference type="InterPro" id="IPR027843">
    <property type="entry name" value="DUF4440"/>
</dbReference>
<name>A0A7W6BGF7_9SPHN</name>
<feature type="domain" description="DUF4440" evidence="1">
    <location>
        <begin position="10"/>
        <end position="118"/>
    </location>
</feature>
<dbReference type="AlphaFoldDB" id="A0A7W6BGF7"/>